<evidence type="ECO:0008006" key="3">
    <source>
        <dbReference type="Google" id="ProtNLM"/>
    </source>
</evidence>
<dbReference type="RefSeq" id="WP_214345913.1">
    <property type="nucleotide sequence ID" value="NZ_JAHBOH010000001.1"/>
</dbReference>
<dbReference type="EMBL" id="JAHBOH010000001">
    <property type="protein sequence ID" value="MBT0992925.1"/>
    <property type="molecule type" value="Genomic_DNA"/>
</dbReference>
<evidence type="ECO:0000313" key="2">
    <source>
        <dbReference type="Proteomes" id="UP000722125"/>
    </source>
</evidence>
<protein>
    <recommendedName>
        <fullName evidence="3">ESX-1 secretion-associated protein EspA/EspE-like domain-containing protein</fullName>
    </recommendedName>
</protein>
<name>A0ABS5TUU8_9CELL</name>
<reference evidence="1 2" key="1">
    <citation type="submission" date="2021-05" db="EMBL/GenBank/DDBJ databases">
        <title>Description of Cellulomonas sp. DKR-3 sp. nov.</title>
        <authorList>
            <person name="Dahal R.H."/>
            <person name="Chaudhary D.K."/>
        </authorList>
    </citation>
    <scope>NUCLEOTIDE SEQUENCE [LARGE SCALE GENOMIC DNA]</scope>
    <source>
        <strain evidence="1 2">DKR-3</strain>
    </source>
</reference>
<sequence>MSTPDLTGSGLPEDILNVVNDLGSGRWVAAAVTGLGAAAGAVGLVLDPIGELASMGAGWVLEHLHPLCDWFNDFTGDFQQVERSADQWAAVGLTVGAVATGLRDDAARDLVGLEGAHVAAYRVHSGMQATLVDGLGAVCNGVSAAVRVCASIVHAVHDLIREALSELVAMVSSALGQALLTGGLALPKIAADVGKRVARLAQRLALTVTGTLETIANLLRRTDDLPELLSRVVARVDRMADLARVDQKVETVVDAVGLFTTTVSPFVPPPPPTWTTRDGRCVQLPLT</sequence>
<gene>
    <name evidence="1" type="ORF">KIN34_01290</name>
</gene>
<comment type="caution">
    <text evidence="1">The sequence shown here is derived from an EMBL/GenBank/DDBJ whole genome shotgun (WGS) entry which is preliminary data.</text>
</comment>
<evidence type="ECO:0000313" key="1">
    <source>
        <dbReference type="EMBL" id="MBT0992925.1"/>
    </source>
</evidence>
<dbReference type="Proteomes" id="UP000722125">
    <property type="component" value="Unassembled WGS sequence"/>
</dbReference>
<organism evidence="1 2">
    <name type="scientific">Cellulomonas fulva</name>
    <dbReference type="NCBI Taxonomy" id="2835530"/>
    <lineage>
        <taxon>Bacteria</taxon>
        <taxon>Bacillati</taxon>
        <taxon>Actinomycetota</taxon>
        <taxon>Actinomycetes</taxon>
        <taxon>Micrococcales</taxon>
        <taxon>Cellulomonadaceae</taxon>
        <taxon>Cellulomonas</taxon>
    </lineage>
</organism>
<proteinExistence type="predicted"/>
<keyword evidence="2" id="KW-1185">Reference proteome</keyword>
<accession>A0ABS5TUU8</accession>